<reference evidence="3 4" key="1">
    <citation type="submission" date="2019-02" db="EMBL/GenBank/DDBJ databases">
        <title>Deep-cultivation of Planctomycetes and their phenomic and genomic characterization uncovers novel biology.</title>
        <authorList>
            <person name="Wiegand S."/>
            <person name="Jogler M."/>
            <person name="Boedeker C."/>
            <person name="Pinto D."/>
            <person name="Vollmers J."/>
            <person name="Rivas-Marin E."/>
            <person name="Kohn T."/>
            <person name="Peeters S.H."/>
            <person name="Heuer A."/>
            <person name="Rast P."/>
            <person name="Oberbeckmann S."/>
            <person name="Bunk B."/>
            <person name="Jeske O."/>
            <person name="Meyerdierks A."/>
            <person name="Storesund J.E."/>
            <person name="Kallscheuer N."/>
            <person name="Luecker S."/>
            <person name="Lage O.M."/>
            <person name="Pohl T."/>
            <person name="Merkel B.J."/>
            <person name="Hornburger P."/>
            <person name="Mueller R.-W."/>
            <person name="Bruemmer F."/>
            <person name="Labrenz M."/>
            <person name="Spormann A.M."/>
            <person name="Op den Camp H."/>
            <person name="Overmann J."/>
            <person name="Amann R."/>
            <person name="Jetten M.S.M."/>
            <person name="Mascher T."/>
            <person name="Medema M.H."/>
            <person name="Devos D.P."/>
            <person name="Kaster A.-K."/>
            <person name="Ovreas L."/>
            <person name="Rohde M."/>
            <person name="Galperin M.Y."/>
            <person name="Jogler C."/>
        </authorList>
    </citation>
    <scope>NUCLEOTIDE SEQUENCE [LARGE SCALE GENOMIC DNA]</scope>
    <source>
        <strain evidence="3 4">Pan153</strain>
    </source>
</reference>
<evidence type="ECO:0000256" key="2">
    <source>
        <dbReference type="SAM" id="Phobius"/>
    </source>
</evidence>
<gene>
    <name evidence="3" type="ORF">Pan153_27320</name>
</gene>
<dbReference type="AlphaFoldDB" id="A0A518FNY8"/>
<evidence type="ECO:0000256" key="1">
    <source>
        <dbReference type="SAM" id="MobiDB-lite"/>
    </source>
</evidence>
<feature type="compositionally biased region" description="Polar residues" evidence="1">
    <location>
        <begin position="253"/>
        <end position="263"/>
    </location>
</feature>
<organism evidence="3 4">
    <name type="scientific">Gimesia panareensis</name>
    <dbReference type="NCBI Taxonomy" id="2527978"/>
    <lineage>
        <taxon>Bacteria</taxon>
        <taxon>Pseudomonadati</taxon>
        <taxon>Planctomycetota</taxon>
        <taxon>Planctomycetia</taxon>
        <taxon>Planctomycetales</taxon>
        <taxon>Planctomycetaceae</taxon>
        <taxon>Gimesia</taxon>
    </lineage>
</organism>
<proteinExistence type="predicted"/>
<protein>
    <submittedName>
        <fullName evidence="3">Uncharacterized protein</fullName>
    </submittedName>
</protein>
<sequence>MGGLLKILLVYFRPLFPYFRNLLKPLTRFFVGLIAIPIFHLFMNKVVRVQDIDEELEKDLEQWFRGSLLLLVATKNMEAALFSWLPSVQAEESDNWVLMGFRIMLAIGVIEAMPDQELFSIIHPGPPKLELSREYGIWRELKEKWRAICKGFVCQHINRSSPVFAILAAIAPGPAGWVCYGMAIIQYLIIGLVTSRDRALDVLSEFDRQVNQRRRELIEEFDLDESEVQAADRKKCAEELDSEPPPAADAETDQTTDQSKASA</sequence>
<name>A0A518FNY8_9PLAN</name>
<keyword evidence="2" id="KW-1133">Transmembrane helix</keyword>
<keyword evidence="2" id="KW-0472">Membrane</keyword>
<accession>A0A518FNY8</accession>
<feature type="transmembrane region" description="Helical" evidence="2">
    <location>
        <begin position="26"/>
        <end position="43"/>
    </location>
</feature>
<evidence type="ECO:0000313" key="4">
    <source>
        <dbReference type="Proteomes" id="UP000320839"/>
    </source>
</evidence>
<feature type="region of interest" description="Disordered" evidence="1">
    <location>
        <begin position="233"/>
        <end position="263"/>
    </location>
</feature>
<dbReference type="Proteomes" id="UP000320839">
    <property type="component" value="Chromosome"/>
</dbReference>
<evidence type="ECO:0000313" key="3">
    <source>
        <dbReference type="EMBL" id="QDV18076.1"/>
    </source>
</evidence>
<keyword evidence="2" id="KW-0812">Transmembrane</keyword>
<dbReference type="EMBL" id="CP036317">
    <property type="protein sequence ID" value="QDV18076.1"/>
    <property type="molecule type" value="Genomic_DNA"/>
</dbReference>